<dbReference type="Gene3D" id="3.40.50.720">
    <property type="entry name" value="NAD(P)-binding Rossmann-like Domain"/>
    <property type="match status" value="1"/>
</dbReference>
<feature type="domain" description="Saccharopine dehydrogenase-like C-terminal" evidence="3">
    <location>
        <begin position="150"/>
        <end position="396"/>
    </location>
</feature>
<evidence type="ECO:0000313" key="4">
    <source>
        <dbReference type="EMBL" id="SMB28462.1"/>
    </source>
</evidence>
<dbReference type="Proteomes" id="UP000242886">
    <property type="component" value="Chromosome SDENCHOL"/>
</dbReference>
<dbReference type="Pfam" id="PF16653">
    <property type="entry name" value="Sacchrp_dh_C"/>
    <property type="match status" value="1"/>
</dbReference>
<dbReference type="EMBL" id="LT837803">
    <property type="protein sequence ID" value="SMB28462.1"/>
    <property type="molecule type" value="Genomic_DNA"/>
</dbReference>
<organism evidence="4 5">
    <name type="scientific">Sterolibacterium denitrificans</name>
    <dbReference type="NCBI Taxonomy" id="157592"/>
    <lineage>
        <taxon>Bacteria</taxon>
        <taxon>Pseudomonadati</taxon>
        <taxon>Pseudomonadota</taxon>
        <taxon>Betaproteobacteria</taxon>
        <taxon>Nitrosomonadales</taxon>
        <taxon>Sterolibacteriaceae</taxon>
        <taxon>Sterolibacterium</taxon>
    </lineage>
</organism>
<protein>
    <submittedName>
        <fullName evidence="4">Exported protein</fullName>
    </submittedName>
</protein>
<feature type="domain" description="Saccharopine dehydrogenase NADP binding" evidence="2">
    <location>
        <begin position="5"/>
        <end position="146"/>
    </location>
</feature>
<dbReference type="SUPFAM" id="SSF51735">
    <property type="entry name" value="NAD(P)-binding Rossmann-fold domains"/>
    <property type="match status" value="1"/>
</dbReference>
<evidence type="ECO:0000259" key="3">
    <source>
        <dbReference type="Pfam" id="PF16653"/>
    </source>
</evidence>
<dbReference type="InterPro" id="IPR032095">
    <property type="entry name" value="Sacchrp_dh-like_C"/>
</dbReference>
<dbReference type="InterPro" id="IPR036291">
    <property type="entry name" value="NAD(P)-bd_dom_sf"/>
</dbReference>
<sequence>MKRNILIIGAGGVAHVVAHKCAQNNALLGEIHVASRTLEKCHGIVESVIAKRSLQQPGVIQAHALNALDVPATAALIRATGARIVIQAGSSFLNMAVLSACIETGAAYIDTAIHEDPAKVCETPPWYANHEWKRRNECAAAGVTAILGIGFDPGVVNAYARLAQDVFFDRIDSIDIIDTNAGSHGRYFATNFDPEINFREFTGTVWSWQNRQWTASRMFEQRAEWDLPAVGRQTTYLTGHDELHSLSRHLDVPDLRFWMGFSDHYINVFTVLNKLGLLSERAVRLQDGREVVPLHVIKALLPDPASLAPDYQGLTCIGDRVRGMKDGQPREIFIYNVCDHAECYREVGSQAISYTAGVPAVAAAILIARGIWDARRMVNVEELPPQPLLALLDEMGLPTRIQEAADDRSLAEAEMLQEVRQRAGTESADADTDADTDADAGIAAQLAATERAPGGARPLADYRYGHAVAGMPRTDRYG</sequence>
<reference evidence="4" key="1">
    <citation type="submission" date="2017-03" db="EMBL/GenBank/DDBJ databases">
        <authorList>
            <consortium name="AG Boll"/>
        </authorList>
    </citation>
    <scope>NUCLEOTIDE SEQUENCE [LARGE SCALE GENOMIC DNA]</scope>
    <source>
        <strain evidence="4">Chol</strain>
    </source>
</reference>
<proteinExistence type="predicted"/>
<feature type="compositionally biased region" description="Acidic residues" evidence="1">
    <location>
        <begin position="428"/>
        <end position="438"/>
    </location>
</feature>
<feature type="compositionally biased region" description="Low complexity" evidence="1">
    <location>
        <begin position="439"/>
        <end position="448"/>
    </location>
</feature>
<gene>
    <name evidence="4" type="ORF">SDENCHOL_20633</name>
</gene>
<keyword evidence="5" id="KW-1185">Reference proteome</keyword>
<name>A0A7Z7HRY2_9PROT</name>
<evidence type="ECO:0000313" key="5">
    <source>
        <dbReference type="Proteomes" id="UP000242886"/>
    </source>
</evidence>
<dbReference type="InterPro" id="IPR005097">
    <property type="entry name" value="Sacchrp_dh_NADP-bd"/>
</dbReference>
<feature type="region of interest" description="Disordered" evidence="1">
    <location>
        <begin position="420"/>
        <end position="459"/>
    </location>
</feature>
<evidence type="ECO:0000259" key="2">
    <source>
        <dbReference type="Pfam" id="PF03435"/>
    </source>
</evidence>
<evidence type="ECO:0000256" key="1">
    <source>
        <dbReference type="SAM" id="MobiDB-lite"/>
    </source>
</evidence>
<dbReference type="AlphaFoldDB" id="A0A7Z7HRY2"/>
<accession>A0A7Z7HRY2</accession>
<dbReference type="PANTHER" id="PTHR43796">
    <property type="entry name" value="CARBOXYNORSPERMIDINE SYNTHASE"/>
    <property type="match status" value="1"/>
</dbReference>
<dbReference type="Gene3D" id="3.30.360.10">
    <property type="entry name" value="Dihydrodipicolinate Reductase, domain 2"/>
    <property type="match status" value="1"/>
</dbReference>
<dbReference type="PANTHER" id="PTHR43796:SF2">
    <property type="entry name" value="CARBOXYNORSPERMIDINE SYNTHASE"/>
    <property type="match status" value="1"/>
</dbReference>
<dbReference type="Pfam" id="PF03435">
    <property type="entry name" value="Sacchrp_dh_NADP"/>
    <property type="match status" value="1"/>
</dbReference>
<dbReference type="RefSeq" id="WP_154717116.1">
    <property type="nucleotide sequence ID" value="NZ_LT837803.1"/>
</dbReference>